<keyword evidence="12" id="KW-1185">Reference proteome</keyword>
<comment type="similarity">
    <text evidence="2">Belongs to the acyltransferase 3 family.</text>
</comment>
<sequence length="587" mass="68149">MNKQYFPGLDGMRAIAVIAIIIFHLNPKWLPGGFLGVDTFFIISGYLITTLLIKEYEANQSINLVHFWYKRIKRLLPPVLFMMFIVIQYIIFFDRALLFQVKKDMYAALLYISNWWYIFDGLDYFQSLEPRPLKHLWSLAIEEQFYLLFPFILLMLFKTIKKKSNIFIVFFIVSLISMSIMWMMYDPSKSISRIYFGTDTRLQTLLLGALLALIWPAYKLKKNPPKVIVWVIEMIGLVGAIFLVRSFFLFTEHSASVFQGGLYILGIFTLLFIMSSVHPDTWMSKFLSLPVLTWIGRYSYSLYLWHYPIIVLMQSHFIQGQIPWYVHLISIILTMIMAIFSYQLIEQPFRKKGLKAFVDVKSLKAFITLLVSLYLLVSTPYLIKTVKAESQNNEKIVVTQTKSIAPAIKRISPLQIEDASKPATEIAKVYPYAPLFIGDSVLVDIDYQIRNVFPNATIDGEVGRNIYKAIPVADKYTDFNRKDAVVVLYLGTNGDFEDIQMNTILKKFDKAQVFLVTARVPKDYEAHVNAEMYRFSKKYKNIHIIDWYKVSQGHPEYFAPDGIHLEYPGIKAMVKVVTDEIIKVVEK</sequence>
<feature type="transmembrane region" description="Helical" evidence="9">
    <location>
        <begin position="75"/>
        <end position="93"/>
    </location>
</feature>
<feature type="transmembrane region" description="Helical" evidence="9">
    <location>
        <begin position="32"/>
        <end position="53"/>
    </location>
</feature>
<evidence type="ECO:0000313" key="12">
    <source>
        <dbReference type="Proteomes" id="UP000249808"/>
    </source>
</evidence>
<name>A0A327ZRJ3_9STAP</name>
<keyword evidence="4 11" id="KW-0808">Transferase</keyword>
<evidence type="ECO:0000256" key="9">
    <source>
        <dbReference type="SAM" id="Phobius"/>
    </source>
</evidence>
<organism evidence="11 12">
    <name type="scientific">Macrococcus epidermidis</name>
    <dbReference type="NCBI Taxonomy" id="1902580"/>
    <lineage>
        <taxon>Bacteria</taxon>
        <taxon>Bacillati</taxon>
        <taxon>Bacillota</taxon>
        <taxon>Bacilli</taxon>
        <taxon>Bacillales</taxon>
        <taxon>Staphylococcaceae</taxon>
        <taxon>Macrococcus</taxon>
    </lineage>
</organism>
<proteinExistence type="inferred from homology"/>
<comment type="subcellular location">
    <subcellularLocation>
        <location evidence="1">Cell membrane</location>
        <topology evidence="1">Multi-pass membrane protein</topology>
    </subcellularLocation>
</comment>
<evidence type="ECO:0000256" key="1">
    <source>
        <dbReference type="ARBA" id="ARBA00004651"/>
    </source>
</evidence>
<dbReference type="GO" id="GO:0009103">
    <property type="term" value="P:lipopolysaccharide biosynthetic process"/>
    <property type="evidence" value="ECO:0007669"/>
    <property type="project" value="TreeGrafter"/>
</dbReference>
<feature type="transmembrane region" description="Helical" evidence="9">
    <location>
        <begin position="365"/>
        <end position="383"/>
    </location>
</feature>
<keyword evidence="6 9" id="KW-1133">Transmembrane helix</keyword>
<feature type="transmembrane region" description="Helical" evidence="9">
    <location>
        <begin position="227"/>
        <end position="250"/>
    </location>
</feature>
<accession>A0A327ZRJ3</accession>
<keyword evidence="3" id="KW-1003">Cell membrane</keyword>
<dbReference type="RefSeq" id="WP_111716134.1">
    <property type="nucleotide sequence ID" value="NZ_JBHSSR010000013.1"/>
</dbReference>
<dbReference type="CDD" id="cd01840">
    <property type="entry name" value="SGNH_hydrolase_yrhL_like"/>
    <property type="match status" value="1"/>
</dbReference>
<evidence type="ECO:0000256" key="3">
    <source>
        <dbReference type="ARBA" id="ARBA00022475"/>
    </source>
</evidence>
<gene>
    <name evidence="11" type="ORF">BHU61_08415</name>
</gene>
<dbReference type="GO" id="GO:0005886">
    <property type="term" value="C:plasma membrane"/>
    <property type="evidence" value="ECO:0007669"/>
    <property type="project" value="UniProtKB-SubCell"/>
</dbReference>
<dbReference type="SUPFAM" id="SSF52266">
    <property type="entry name" value="SGNH hydrolase"/>
    <property type="match status" value="1"/>
</dbReference>
<dbReference type="InterPro" id="IPR036514">
    <property type="entry name" value="SGNH_hydro_sf"/>
</dbReference>
<comment type="caution">
    <text evidence="11">The sequence shown here is derived from an EMBL/GenBank/DDBJ whole genome shotgun (WGS) entry which is preliminary data.</text>
</comment>
<dbReference type="PANTHER" id="PTHR23028:SF53">
    <property type="entry name" value="ACYL_TRANSF_3 DOMAIN-CONTAINING PROTEIN"/>
    <property type="match status" value="1"/>
</dbReference>
<keyword evidence="5 9" id="KW-0812">Transmembrane</keyword>
<evidence type="ECO:0000259" key="10">
    <source>
        <dbReference type="Pfam" id="PF01757"/>
    </source>
</evidence>
<evidence type="ECO:0000313" key="11">
    <source>
        <dbReference type="EMBL" id="RAK44726.1"/>
    </source>
</evidence>
<feature type="transmembrane region" description="Helical" evidence="9">
    <location>
        <begin position="286"/>
        <end position="305"/>
    </location>
</feature>
<feature type="transmembrane region" description="Helical" evidence="9">
    <location>
        <begin position="137"/>
        <end position="157"/>
    </location>
</feature>
<dbReference type="AlphaFoldDB" id="A0A327ZRJ3"/>
<feature type="transmembrane region" description="Helical" evidence="9">
    <location>
        <begin position="325"/>
        <end position="345"/>
    </location>
</feature>
<feature type="transmembrane region" description="Helical" evidence="9">
    <location>
        <begin position="166"/>
        <end position="185"/>
    </location>
</feature>
<dbReference type="InterPro" id="IPR002656">
    <property type="entry name" value="Acyl_transf_3_dom"/>
</dbReference>
<feature type="transmembrane region" description="Helical" evidence="9">
    <location>
        <begin position="6"/>
        <end position="25"/>
    </location>
</feature>
<evidence type="ECO:0000256" key="5">
    <source>
        <dbReference type="ARBA" id="ARBA00022692"/>
    </source>
</evidence>
<evidence type="ECO:0000256" key="8">
    <source>
        <dbReference type="ARBA" id="ARBA00023315"/>
    </source>
</evidence>
<evidence type="ECO:0000256" key="6">
    <source>
        <dbReference type="ARBA" id="ARBA00022989"/>
    </source>
</evidence>
<dbReference type="Pfam" id="PF01757">
    <property type="entry name" value="Acyl_transf_3"/>
    <property type="match status" value="1"/>
</dbReference>
<reference evidence="11 12" key="1">
    <citation type="journal article" date="2018" name="Front. Microbiol.">
        <title>Description and Comparative Genomics of Macrococcus caseolyticus subsp. hominis subsp. nov., Macrococcus goetzii sp. nov., Macrococcus epidermidis sp. nov., and Macrococcus bohemicus sp. nov., Novel Macrococci From Human Clinical Material With Virulence Potential and Suspected Uptake of Foreign DNA by Natural Transformation.</title>
        <authorList>
            <person name="Maslanova I."/>
            <person name="Wertheimer Z."/>
            <person name="Sedlacek I."/>
            <person name="Svec P."/>
            <person name="Indrakova A."/>
            <person name="Kovarovic V."/>
            <person name="Schumann P."/>
            <person name="Sproer C."/>
            <person name="Kralova S."/>
            <person name="Sedo O."/>
            <person name="Kristofova L."/>
            <person name="Vrbovska V."/>
            <person name="Fuzik T."/>
            <person name="Petras P."/>
            <person name="Zdrahal Z."/>
            <person name="Ruzickova V."/>
            <person name="Doskar J."/>
            <person name="Pantucek R."/>
        </authorList>
    </citation>
    <scope>NUCLEOTIDE SEQUENCE [LARGE SCALE GENOMIC DNA]</scope>
    <source>
        <strain evidence="11 12">01/688</strain>
    </source>
</reference>
<evidence type="ECO:0000256" key="2">
    <source>
        <dbReference type="ARBA" id="ARBA00007400"/>
    </source>
</evidence>
<feature type="domain" description="Acyltransferase 3" evidence="10">
    <location>
        <begin position="7"/>
        <end position="340"/>
    </location>
</feature>
<dbReference type="GO" id="GO:0016747">
    <property type="term" value="F:acyltransferase activity, transferring groups other than amino-acyl groups"/>
    <property type="evidence" value="ECO:0007669"/>
    <property type="project" value="InterPro"/>
</dbReference>
<dbReference type="EMBL" id="PZJH01000003">
    <property type="protein sequence ID" value="RAK44726.1"/>
    <property type="molecule type" value="Genomic_DNA"/>
</dbReference>
<evidence type="ECO:0000256" key="4">
    <source>
        <dbReference type="ARBA" id="ARBA00022679"/>
    </source>
</evidence>
<dbReference type="Proteomes" id="UP000249808">
    <property type="component" value="Unassembled WGS sequence"/>
</dbReference>
<dbReference type="InterPro" id="IPR050879">
    <property type="entry name" value="Acyltransferase_3"/>
</dbReference>
<keyword evidence="8 11" id="KW-0012">Acyltransferase</keyword>
<keyword evidence="7 9" id="KW-0472">Membrane</keyword>
<feature type="transmembrane region" description="Helical" evidence="9">
    <location>
        <begin position="256"/>
        <end position="274"/>
    </location>
</feature>
<evidence type="ECO:0000256" key="7">
    <source>
        <dbReference type="ARBA" id="ARBA00023136"/>
    </source>
</evidence>
<dbReference type="Gene3D" id="3.40.50.1110">
    <property type="entry name" value="SGNH hydrolase"/>
    <property type="match status" value="1"/>
</dbReference>
<protein>
    <submittedName>
        <fullName evidence="11">Acyltransferase</fullName>
    </submittedName>
</protein>
<dbReference type="PANTHER" id="PTHR23028">
    <property type="entry name" value="ACETYLTRANSFERASE"/>
    <property type="match status" value="1"/>
</dbReference>